<dbReference type="SUPFAM" id="SSF50891">
    <property type="entry name" value="Cyclophilin-like"/>
    <property type="match status" value="1"/>
</dbReference>
<gene>
    <name evidence="2" type="ORF">LSALG_LOCUS26263</name>
</gene>
<organism evidence="2 3">
    <name type="scientific">Lactuca saligna</name>
    <name type="common">Willowleaf lettuce</name>
    <dbReference type="NCBI Taxonomy" id="75948"/>
    <lineage>
        <taxon>Eukaryota</taxon>
        <taxon>Viridiplantae</taxon>
        <taxon>Streptophyta</taxon>
        <taxon>Embryophyta</taxon>
        <taxon>Tracheophyta</taxon>
        <taxon>Spermatophyta</taxon>
        <taxon>Magnoliopsida</taxon>
        <taxon>eudicotyledons</taxon>
        <taxon>Gunneridae</taxon>
        <taxon>Pentapetalae</taxon>
        <taxon>asterids</taxon>
        <taxon>campanulids</taxon>
        <taxon>Asterales</taxon>
        <taxon>Asteraceae</taxon>
        <taxon>Cichorioideae</taxon>
        <taxon>Cichorieae</taxon>
        <taxon>Lactucinae</taxon>
        <taxon>Lactuca</taxon>
    </lineage>
</organism>
<name>A0AA35Z6J5_LACSI</name>
<evidence type="ECO:0000313" key="2">
    <source>
        <dbReference type="EMBL" id="CAI9286868.1"/>
    </source>
</evidence>
<keyword evidence="3" id="KW-1185">Reference proteome</keyword>
<dbReference type="Proteomes" id="UP001177003">
    <property type="component" value="Chromosome 5"/>
</dbReference>
<proteinExistence type="predicted"/>
<evidence type="ECO:0000313" key="3">
    <source>
        <dbReference type="Proteomes" id="UP001177003"/>
    </source>
</evidence>
<dbReference type="InterPro" id="IPR029000">
    <property type="entry name" value="Cyclophilin-like_dom_sf"/>
</dbReference>
<feature type="region of interest" description="Disordered" evidence="1">
    <location>
        <begin position="132"/>
        <end position="190"/>
    </location>
</feature>
<sequence length="190" mass="21801">MGFLHQKRLKFFNGIKGYARIMHQSKTLFFLDPFLLSRFSNLRRLSKFASLAPSHLRLHCCSQNTLKSPTECEMIVQHVKDLNFFLILLPFIEGSTIGKVFDFIIFLVRKHVVFGKVTKGMEIIKKIELLGKSDGKPSSVSESEADSDSSRSSAGGKRRKKRSTKKEVKQRKIKQKEKRQLPGKSSKRRS</sequence>
<dbReference type="Gene3D" id="2.40.100.10">
    <property type="entry name" value="Cyclophilin-like"/>
    <property type="match status" value="1"/>
</dbReference>
<reference evidence="2" key="1">
    <citation type="submission" date="2023-04" db="EMBL/GenBank/DDBJ databases">
        <authorList>
            <person name="Vijverberg K."/>
            <person name="Xiong W."/>
            <person name="Schranz E."/>
        </authorList>
    </citation>
    <scope>NUCLEOTIDE SEQUENCE</scope>
</reference>
<evidence type="ECO:0000256" key="1">
    <source>
        <dbReference type="SAM" id="MobiDB-lite"/>
    </source>
</evidence>
<accession>A0AA35Z6J5</accession>
<protein>
    <submittedName>
        <fullName evidence="2">Uncharacterized protein</fullName>
    </submittedName>
</protein>
<dbReference type="EMBL" id="OX465081">
    <property type="protein sequence ID" value="CAI9286868.1"/>
    <property type="molecule type" value="Genomic_DNA"/>
</dbReference>
<feature type="compositionally biased region" description="Basic residues" evidence="1">
    <location>
        <begin position="156"/>
        <end position="177"/>
    </location>
</feature>
<dbReference type="AlphaFoldDB" id="A0AA35Z6J5"/>